<feature type="region of interest" description="Disordered" evidence="1">
    <location>
        <begin position="1"/>
        <end position="47"/>
    </location>
</feature>
<organism evidence="2 3">
    <name type="scientific">Petrolisthes manimaculis</name>
    <dbReference type="NCBI Taxonomy" id="1843537"/>
    <lineage>
        <taxon>Eukaryota</taxon>
        <taxon>Metazoa</taxon>
        <taxon>Ecdysozoa</taxon>
        <taxon>Arthropoda</taxon>
        <taxon>Crustacea</taxon>
        <taxon>Multicrustacea</taxon>
        <taxon>Malacostraca</taxon>
        <taxon>Eumalacostraca</taxon>
        <taxon>Eucarida</taxon>
        <taxon>Decapoda</taxon>
        <taxon>Pleocyemata</taxon>
        <taxon>Anomura</taxon>
        <taxon>Galatheoidea</taxon>
        <taxon>Porcellanidae</taxon>
        <taxon>Petrolisthes</taxon>
    </lineage>
</organism>
<reference evidence="2" key="1">
    <citation type="submission" date="2023-11" db="EMBL/GenBank/DDBJ databases">
        <title>Genome assemblies of two species of porcelain crab, Petrolisthes cinctipes and Petrolisthes manimaculis (Anomura: Porcellanidae).</title>
        <authorList>
            <person name="Angst P."/>
        </authorList>
    </citation>
    <scope>NUCLEOTIDE SEQUENCE</scope>
    <source>
        <strain evidence="2">PB745_02</strain>
        <tissue evidence="2">Gill</tissue>
    </source>
</reference>
<dbReference type="EMBL" id="JAWZYT010005228">
    <property type="protein sequence ID" value="KAK4291191.1"/>
    <property type="molecule type" value="Genomic_DNA"/>
</dbReference>
<feature type="compositionally biased region" description="Basic and acidic residues" evidence="1">
    <location>
        <begin position="16"/>
        <end position="40"/>
    </location>
</feature>
<protein>
    <submittedName>
        <fullName evidence="2">Uncharacterized protein</fullName>
    </submittedName>
</protein>
<feature type="compositionally biased region" description="Basic and acidic residues" evidence="1">
    <location>
        <begin position="1"/>
        <end position="10"/>
    </location>
</feature>
<feature type="compositionally biased region" description="Gly residues" evidence="1">
    <location>
        <begin position="84"/>
        <end position="98"/>
    </location>
</feature>
<feature type="compositionally biased region" description="Low complexity" evidence="1">
    <location>
        <begin position="124"/>
        <end position="135"/>
    </location>
</feature>
<sequence>MRQVEVEVRIGRKQKEKQNMEEKSTKESRQKWEGKNRDTDGETIQGFQVRVGYSRGFLGERAVGAGEQHQEVEGEARQGPAGVPHGGGGDGGGGGVAAGGRVRAVRDRRARHSSSSLTDHGTHYAAPASPAYRRPGTTQEHVISCGSDPSAARAWRAAGPLGVQRPLAETDWNTLALDGCAATKLRIDLASLACLPPAALPSLTPGPTSK</sequence>
<name>A0AAE1NKP5_9EUCA</name>
<dbReference type="Proteomes" id="UP001292094">
    <property type="component" value="Unassembled WGS sequence"/>
</dbReference>
<comment type="caution">
    <text evidence="2">The sequence shown here is derived from an EMBL/GenBank/DDBJ whole genome shotgun (WGS) entry which is preliminary data.</text>
</comment>
<evidence type="ECO:0000313" key="2">
    <source>
        <dbReference type="EMBL" id="KAK4291191.1"/>
    </source>
</evidence>
<evidence type="ECO:0000256" key="1">
    <source>
        <dbReference type="SAM" id="MobiDB-lite"/>
    </source>
</evidence>
<proteinExistence type="predicted"/>
<evidence type="ECO:0000313" key="3">
    <source>
        <dbReference type="Proteomes" id="UP001292094"/>
    </source>
</evidence>
<dbReference type="AlphaFoldDB" id="A0AAE1NKP5"/>
<gene>
    <name evidence="2" type="ORF">Pmani_035965</name>
</gene>
<accession>A0AAE1NKP5</accession>
<keyword evidence="3" id="KW-1185">Reference proteome</keyword>
<feature type="region of interest" description="Disordered" evidence="1">
    <location>
        <begin position="64"/>
        <end position="145"/>
    </location>
</feature>